<dbReference type="Proteomes" id="UP000799755">
    <property type="component" value="Unassembled WGS sequence"/>
</dbReference>
<evidence type="ECO:0000313" key="2">
    <source>
        <dbReference type="Proteomes" id="UP000799755"/>
    </source>
</evidence>
<protein>
    <submittedName>
        <fullName evidence="1">Uncharacterized protein</fullName>
    </submittedName>
</protein>
<name>A0ACB6QF73_9PLEO</name>
<evidence type="ECO:0000313" key="1">
    <source>
        <dbReference type="EMBL" id="KAF2465542.1"/>
    </source>
</evidence>
<comment type="caution">
    <text evidence="1">The sequence shown here is derived from an EMBL/GenBank/DDBJ whole genome shotgun (WGS) entry which is preliminary data.</text>
</comment>
<organism evidence="1 2">
    <name type="scientific">Lindgomyces ingoldianus</name>
    <dbReference type="NCBI Taxonomy" id="673940"/>
    <lineage>
        <taxon>Eukaryota</taxon>
        <taxon>Fungi</taxon>
        <taxon>Dikarya</taxon>
        <taxon>Ascomycota</taxon>
        <taxon>Pezizomycotina</taxon>
        <taxon>Dothideomycetes</taxon>
        <taxon>Pleosporomycetidae</taxon>
        <taxon>Pleosporales</taxon>
        <taxon>Lindgomycetaceae</taxon>
        <taxon>Lindgomyces</taxon>
    </lineage>
</organism>
<keyword evidence="2" id="KW-1185">Reference proteome</keyword>
<proteinExistence type="predicted"/>
<gene>
    <name evidence="1" type="ORF">BDR25DRAFT_84885</name>
</gene>
<sequence>MTRRLVYSSGLFLTIACTAMTIASIVLPRWVSYSPKDKRELSYGLHTHCSSITGICKPFPQFEDCARDKWSFCSMWRTVGFLISFAVVVELCTLVTFFVIISGGVQRRSTGWTIPCSLLLFASIIQCAGMAIVSFLFDHDERFFDGWYLDNSWVLCTVSWSVLFLTSAGITASALYLPEEGGYELIPDRCYDLEVEEDMYEEEPQ</sequence>
<dbReference type="EMBL" id="MU003529">
    <property type="protein sequence ID" value="KAF2465542.1"/>
    <property type="molecule type" value="Genomic_DNA"/>
</dbReference>
<accession>A0ACB6QF73</accession>
<reference evidence="1" key="1">
    <citation type="journal article" date="2020" name="Stud. Mycol.">
        <title>101 Dothideomycetes genomes: a test case for predicting lifestyles and emergence of pathogens.</title>
        <authorList>
            <person name="Haridas S."/>
            <person name="Albert R."/>
            <person name="Binder M."/>
            <person name="Bloem J."/>
            <person name="Labutti K."/>
            <person name="Salamov A."/>
            <person name="Andreopoulos B."/>
            <person name="Baker S."/>
            <person name="Barry K."/>
            <person name="Bills G."/>
            <person name="Bluhm B."/>
            <person name="Cannon C."/>
            <person name="Castanera R."/>
            <person name="Culley D."/>
            <person name="Daum C."/>
            <person name="Ezra D."/>
            <person name="Gonzalez J."/>
            <person name="Henrissat B."/>
            <person name="Kuo A."/>
            <person name="Liang C."/>
            <person name="Lipzen A."/>
            <person name="Lutzoni F."/>
            <person name="Magnuson J."/>
            <person name="Mondo S."/>
            <person name="Nolan M."/>
            <person name="Ohm R."/>
            <person name="Pangilinan J."/>
            <person name="Park H.-J."/>
            <person name="Ramirez L."/>
            <person name="Alfaro M."/>
            <person name="Sun H."/>
            <person name="Tritt A."/>
            <person name="Yoshinaga Y."/>
            <person name="Zwiers L.-H."/>
            <person name="Turgeon B."/>
            <person name="Goodwin S."/>
            <person name="Spatafora J."/>
            <person name="Crous P."/>
            <person name="Grigoriev I."/>
        </authorList>
    </citation>
    <scope>NUCLEOTIDE SEQUENCE</scope>
    <source>
        <strain evidence="1">ATCC 200398</strain>
    </source>
</reference>